<accession>A0ABV3X4C0</accession>
<dbReference type="InterPro" id="IPR002201">
    <property type="entry name" value="Glyco_trans_9"/>
</dbReference>
<evidence type="ECO:0000256" key="2">
    <source>
        <dbReference type="ARBA" id="ARBA00022679"/>
    </source>
</evidence>
<dbReference type="PANTHER" id="PTHR30160:SF1">
    <property type="entry name" value="LIPOPOLYSACCHARIDE 1,2-N-ACETYLGLUCOSAMINETRANSFERASE-RELATED"/>
    <property type="match status" value="1"/>
</dbReference>
<proteinExistence type="predicted"/>
<evidence type="ECO:0000313" key="4">
    <source>
        <dbReference type="Proteomes" id="UP001559623"/>
    </source>
</evidence>
<dbReference type="GO" id="GO:0016757">
    <property type="term" value="F:glycosyltransferase activity"/>
    <property type="evidence" value="ECO:0007669"/>
    <property type="project" value="UniProtKB-KW"/>
</dbReference>
<dbReference type="Pfam" id="PF01075">
    <property type="entry name" value="Glyco_transf_9"/>
    <property type="match status" value="1"/>
</dbReference>
<evidence type="ECO:0000256" key="1">
    <source>
        <dbReference type="ARBA" id="ARBA00022676"/>
    </source>
</evidence>
<organism evidence="3 4">
    <name type="scientific">Selenomonas sputigena</name>
    <dbReference type="NCBI Taxonomy" id="69823"/>
    <lineage>
        <taxon>Bacteria</taxon>
        <taxon>Bacillati</taxon>
        <taxon>Bacillota</taxon>
        <taxon>Negativicutes</taxon>
        <taxon>Selenomonadales</taxon>
        <taxon>Selenomonadaceae</taxon>
        <taxon>Selenomonas</taxon>
    </lineage>
</organism>
<evidence type="ECO:0000313" key="3">
    <source>
        <dbReference type="EMBL" id="MEX5285041.1"/>
    </source>
</evidence>
<dbReference type="RefSeq" id="WP_368846771.1">
    <property type="nucleotide sequence ID" value="NZ_CP194411.1"/>
</dbReference>
<reference evidence="3 4" key="1">
    <citation type="submission" date="2023-04" db="EMBL/GenBank/DDBJ databases">
        <title>Genome Sequence of Selenomonas sputigena ATCC 33150.</title>
        <authorList>
            <person name="Miller D.P."/>
            <person name="Anvari S."/>
            <person name="Polson S.W."/>
            <person name="Macdonald M."/>
            <person name="Mcdowell J.V."/>
        </authorList>
    </citation>
    <scope>NUCLEOTIDE SEQUENCE [LARGE SCALE GENOMIC DNA]</scope>
    <source>
        <strain evidence="3 4">ATCC 33150</strain>
    </source>
</reference>
<keyword evidence="1 3" id="KW-0328">Glycosyltransferase</keyword>
<dbReference type="InterPro" id="IPR051199">
    <property type="entry name" value="LPS_LOS_Heptosyltrfase"/>
</dbReference>
<dbReference type="SUPFAM" id="SSF53756">
    <property type="entry name" value="UDP-Glycosyltransferase/glycogen phosphorylase"/>
    <property type="match status" value="1"/>
</dbReference>
<dbReference type="Gene3D" id="3.40.50.2000">
    <property type="entry name" value="Glycogen Phosphorylase B"/>
    <property type="match status" value="2"/>
</dbReference>
<dbReference type="EC" id="2.4.-.-" evidence="3"/>
<protein>
    <submittedName>
        <fullName evidence="3">Glycosyltransferase family 9 protein</fullName>
        <ecNumber evidence="3">2.4.-.-</ecNumber>
    </submittedName>
</protein>
<gene>
    <name evidence="3" type="ORF">QCO44_05210</name>
</gene>
<keyword evidence="2 3" id="KW-0808">Transferase</keyword>
<dbReference type="Proteomes" id="UP001559623">
    <property type="component" value="Unassembled WGS sequence"/>
</dbReference>
<dbReference type="PANTHER" id="PTHR30160">
    <property type="entry name" value="TETRAACYLDISACCHARIDE 4'-KINASE-RELATED"/>
    <property type="match status" value="1"/>
</dbReference>
<dbReference type="CDD" id="cd03789">
    <property type="entry name" value="GT9_LPS_heptosyltransferase"/>
    <property type="match status" value="1"/>
</dbReference>
<keyword evidence="4" id="KW-1185">Reference proteome</keyword>
<name>A0ABV3X4C0_9FIRM</name>
<sequence length="356" mass="39300">MELSHARILIIRLSSIGDVLHATPVARNMRRALPHARIAWLASPPAADLLTHFSDIDELIVWDRRPFDRAVAAGNILAGLRFLREAKRLLAPHRFDIVLDVQDLFLTGILARLTGAQMRIGIRERSEGGGFFMTMKAPRTEEPHKVRRYLSVLAPLGLAHDDTRISLDLPQELAGFASSFWARHGIDAQRPILLVSLRTTWKSKEWPPENFAAALREVPEDVQIVFSGAKSDAPFIGAAQRELEKSQRGRSLSIAGETSLIETAALMREATLLFSPDTGPLHIAAAVGLPTLSLWGPTRPSIYGPLHGNNVFFETPYDCPPCCKTHCPHGTNACMAAIEPSAAARRLKEVLECLRK</sequence>
<dbReference type="EMBL" id="JARVLH010000003">
    <property type="protein sequence ID" value="MEX5285041.1"/>
    <property type="molecule type" value="Genomic_DNA"/>
</dbReference>
<comment type="caution">
    <text evidence="3">The sequence shown here is derived from an EMBL/GenBank/DDBJ whole genome shotgun (WGS) entry which is preliminary data.</text>
</comment>